<dbReference type="EMBL" id="FNXT01000182">
    <property type="protein sequence ID" value="SZX61873.1"/>
    <property type="molecule type" value="Genomic_DNA"/>
</dbReference>
<dbReference type="InterPro" id="IPR006145">
    <property type="entry name" value="PsdUridine_synth_RsuA/RluA"/>
</dbReference>
<comment type="similarity">
    <text evidence="1">Belongs to the pseudouridine synthase RluA family.</text>
</comment>
<protein>
    <recommendedName>
        <fullName evidence="3">Pseudouridine synthase RsuA/RluA-like domain-containing protein</fullName>
    </recommendedName>
</protein>
<feature type="region of interest" description="Disordered" evidence="2">
    <location>
        <begin position="190"/>
        <end position="223"/>
    </location>
</feature>
<evidence type="ECO:0000256" key="1">
    <source>
        <dbReference type="ARBA" id="ARBA00010876"/>
    </source>
</evidence>
<accession>A0A383VAA5</accession>
<dbReference type="SUPFAM" id="SSF55120">
    <property type="entry name" value="Pseudouridine synthase"/>
    <property type="match status" value="1"/>
</dbReference>
<proteinExistence type="inferred from homology"/>
<dbReference type="GO" id="GO:0003723">
    <property type="term" value="F:RNA binding"/>
    <property type="evidence" value="ECO:0007669"/>
    <property type="project" value="InterPro"/>
</dbReference>
<organism evidence="4 6">
    <name type="scientific">Tetradesmus obliquus</name>
    <name type="common">Green alga</name>
    <name type="synonym">Acutodesmus obliquus</name>
    <dbReference type="NCBI Taxonomy" id="3088"/>
    <lineage>
        <taxon>Eukaryota</taxon>
        <taxon>Viridiplantae</taxon>
        <taxon>Chlorophyta</taxon>
        <taxon>core chlorophytes</taxon>
        <taxon>Chlorophyceae</taxon>
        <taxon>CS clade</taxon>
        <taxon>Sphaeropleales</taxon>
        <taxon>Scenedesmaceae</taxon>
        <taxon>Tetradesmus</taxon>
    </lineage>
</organism>
<dbReference type="GO" id="GO:0000455">
    <property type="term" value="P:enzyme-directed rRNA pseudouridine synthesis"/>
    <property type="evidence" value="ECO:0007669"/>
    <property type="project" value="TreeGrafter"/>
</dbReference>
<sequence>MHVSGLGGAAAAAGKLPDVLSATFPETFPTLSAARRVIRKDLVLVDGAIGNGNTQVVPGQLLQQLQPVAKKGPRVTSLEVAYEDEYLAVVHKPWGVKMYGGDPRRTVTGALRAGALQPSPSPDALPEPKPVHRLDAAVGGLLVVAKTAAAATALSTEFEERRVHKVYHALLSGRLEPHTAAVDAARLQAWQQRGPGSSSSDITDDDDDEPGNSTSDTEEQEPLQQQLCLEDLLQLQLRGQAPFTVTAADLGDASLEAPAAATAAAGTTDPASNGTTSSSSSSNSGSLTSLTPGVYVVDLPLEGRPCYTLLQVLGYSRCPRFGGWMTTVALSPVTGRKHQLRQHMAALGYPIVGDGKYALSKEEHIGNQGIYLESLEVWFTHPATQQFLHTSIREPQRFSTLREQQNNRWKKLQAIAEREQQQEGAEGTALE</sequence>
<dbReference type="PANTHER" id="PTHR21600">
    <property type="entry name" value="MITOCHONDRIAL RNA PSEUDOURIDINE SYNTHASE"/>
    <property type="match status" value="1"/>
</dbReference>
<evidence type="ECO:0000313" key="6">
    <source>
        <dbReference type="Proteomes" id="UP000256970"/>
    </source>
</evidence>
<feature type="region of interest" description="Disordered" evidence="2">
    <location>
        <begin position="261"/>
        <end position="287"/>
    </location>
</feature>
<feature type="domain" description="Pseudouridine synthase RsuA/RluA-like" evidence="3">
    <location>
        <begin position="87"/>
        <end position="179"/>
    </location>
</feature>
<dbReference type="AlphaFoldDB" id="A0A383VAA5"/>
<dbReference type="Pfam" id="PF00849">
    <property type="entry name" value="PseudoU_synth_2"/>
    <property type="match status" value="1"/>
</dbReference>
<name>A0A383VAA5_TETOB</name>
<dbReference type="CDD" id="cd02869">
    <property type="entry name" value="PseudoU_synth_RluA_like"/>
    <property type="match status" value="1"/>
</dbReference>
<dbReference type="InterPro" id="IPR020103">
    <property type="entry name" value="PsdUridine_synth_cat_dom_sf"/>
</dbReference>
<dbReference type="EMBL" id="FNXT01001261">
    <property type="protein sequence ID" value="SZX76571.1"/>
    <property type="molecule type" value="Genomic_DNA"/>
</dbReference>
<keyword evidence="6" id="KW-1185">Reference proteome</keyword>
<evidence type="ECO:0000259" key="3">
    <source>
        <dbReference type="Pfam" id="PF00849"/>
    </source>
</evidence>
<feature type="compositionally biased region" description="Acidic residues" evidence="2">
    <location>
        <begin position="202"/>
        <end position="221"/>
    </location>
</feature>
<dbReference type="PANTHER" id="PTHR21600:SF87">
    <property type="entry name" value="RNA PSEUDOURIDYLATE SYNTHASE DOMAIN-CONTAINING PROTEIN 1"/>
    <property type="match status" value="1"/>
</dbReference>
<evidence type="ECO:0000256" key="2">
    <source>
        <dbReference type="SAM" id="MobiDB-lite"/>
    </source>
</evidence>
<gene>
    <name evidence="5" type="ORF">BQ4739_LOCUS16952</name>
    <name evidence="4" type="ORF">BQ4739_LOCUS2434</name>
</gene>
<reference evidence="4 6" key="1">
    <citation type="submission" date="2016-10" db="EMBL/GenBank/DDBJ databases">
        <authorList>
            <person name="Cai Z."/>
        </authorList>
    </citation>
    <scope>NUCLEOTIDE SEQUENCE [LARGE SCALE GENOMIC DNA]</scope>
</reference>
<evidence type="ECO:0000313" key="5">
    <source>
        <dbReference type="EMBL" id="SZX76571.1"/>
    </source>
</evidence>
<evidence type="ECO:0000313" key="4">
    <source>
        <dbReference type="EMBL" id="SZX61873.1"/>
    </source>
</evidence>
<dbReference type="GO" id="GO:0009982">
    <property type="term" value="F:pseudouridine synthase activity"/>
    <property type="evidence" value="ECO:0007669"/>
    <property type="project" value="InterPro"/>
</dbReference>
<dbReference type="STRING" id="3088.A0A383VAA5"/>
<dbReference type="Gene3D" id="3.30.2350.10">
    <property type="entry name" value="Pseudouridine synthase"/>
    <property type="match status" value="2"/>
</dbReference>
<dbReference type="Proteomes" id="UP000256970">
    <property type="component" value="Unassembled WGS sequence"/>
</dbReference>
<dbReference type="InterPro" id="IPR050188">
    <property type="entry name" value="RluA_PseudoU_synthase"/>
</dbReference>